<feature type="transmembrane region" description="Helical" evidence="9">
    <location>
        <begin position="579"/>
        <end position="596"/>
    </location>
</feature>
<dbReference type="GO" id="GO:0012505">
    <property type="term" value="C:endomembrane system"/>
    <property type="evidence" value="ECO:0007669"/>
    <property type="project" value="UniProtKB-SubCell"/>
</dbReference>
<name>A0A6A6PIC5_9PEZI</name>
<feature type="transmembrane region" description="Helical" evidence="9">
    <location>
        <begin position="608"/>
        <end position="625"/>
    </location>
</feature>
<sequence length="647" mass="69441">MELSPLARDQAVDAPPALDPPSPAPAGAESLRSNSRSPTLINELDFAVDYHGRPSAERGFGQRAASYIKHACALICSERVNVLLLFVPVGLAVGYLDVDPILNFILSALSIIPLAIVISSATEVLASRLGDTAGALLNVTFGNAAELIIFFVALAKNQIRIVQASLLGSVLTNLLVVLGTALLLGGLRFEDKLRDRPAARTGIALLTLGLLLSIFPIVIWTATNHQSSATKVTHTVLSISRGLSFGLIFIYLLYLTFQLKSKAAGQNEHDTSAIMHDCEAMPRAEVPRRQRLHNLQSSMNRSRWLQWVAAIHSRDHRGSYTTAPQADEAAIPLPPWTGKPHQPYSSDHAHQWSTPDLEGGPKAGEHNFRQDHHYLARRDSQMSDASSTVAGDEAVISAVAQAARLPPSPPSTRSASPVSESTDTSHHYLLPVASQAGPPSPNPRHGVHLFFRRRDTLKDLRQYRKAQSDQSSTPTAVALGILIVATGLASLCSELAVDAIPFIVESWGVSHIFLGFIILPVVGNAAEHVTAAKLAMHNKIVLAKSVAVESSTQVLVLIAPLMVLLGWARNRDMSLQFDAFEIASVLVASALASIVVSRGKGGWKQGVVLLGSFGVFALGAVFYPIPSELHGRHADAVSRSLKDLGYS</sequence>
<dbReference type="AlphaFoldDB" id="A0A6A6PIC5"/>
<dbReference type="Pfam" id="PF01699">
    <property type="entry name" value="Na_Ca_ex"/>
    <property type="match status" value="2"/>
</dbReference>
<evidence type="ECO:0000256" key="5">
    <source>
        <dbReference type="ARBA" id="ARBA00022989"/>
    </source>
</evidence>
<evidence type="ECO:0000313" key="12">
    <source>
        <dbReference type="Proteomes" id="UP000799767"/>
    </source>
</evidence>
<proteinExistence type="inferred from homology"/>
<dbReference type="PANTHER" id="PTHR31503:SF18">
    <property type="entry name" value="CA(2+)_H(+) EXCHANGER, PUTATIVE (EUROFUNG)-RELATED"/>
    <property type="match status" value="1"/>
</dbReference>
<evidence type="ECO:0000259" key="10">
    <source>
        <dbReference type="Pfam" id="PF01699"/>
    </source>
</evidence>
<evidence type="ECO:0000256" key="7">
    <source>
        <dbReference type="ARBA" id="ARBA00023136"/>
    </source>
</evidence>
<dbReference type="InterPro" id="IPR044880">
    <property type="entry name" value="NCX_ion-bd_dom_sf"/>
</dbReference>
<evidence type="ECO:0000256" key="1">
    <source>
        <dbReference type="ARBA" id="ARBA00004127"/>
    </source>
</evidence>
<evidence type="ECO:0000256" key="2">
    <source>
        <dbReference type="ARBA" id="ARBA00008170"/>
    </source>
</evidence>
<dbReference type="GO" id="GO:0000329">
    <property type="term" value="C:fungal-type vacuole membrane"/>
    <property type="evidence" value="ECO:0007669"/>
    <property type="project" value="TreeGrafter"/>
</dbReference>
<dbReference type="InterPro" id="IPR004713">
    <property type="entry name" value="CaH_exchang"/>
</dbReference>
<evidence type="ECO:0000313" key="11">
    <source>
        <dbReference type="EMBL" id="KAF2479471.1"/>
    </source>
</evidence>
<accession>A0A6A6PIC5</accession>
<feature type="domain" description="Sodium/calcium exchanger membrane region" evidence="10">
    <location>
        <begin position="478"/>
        <end position="619"/>
    </location>
</feature>
<keyword evidence="5 9" id="KW-1133">Transmembrane helix</keyword>
<dbReference type="EMBL" id="MU001641">
    <property type="protein sequence ID" value="KAF2479471.1"/>
    <property type="molecule type" value="Genomic_DNA"/>
</dbReference>
<dbReference type="GO" id="GO:0015369">
    <property type="term" value="F:calcium:proton antiporter activity"/>
    <property type="evidence" value="ECO:0007669"/>
    <property type="project" value="TreeGrafter"/>
</dbReference>
<protein>
    <recommendedName>
        <fullName evidence="10">Sodium/calcium exchanger membrane region domain-containing protein</fullName>
    </recommendedName>
</protein>
<keyword evidence="4 9" id="KW-0812">Transmembrane</keyword>
<dbReference type="Gene3D" id="1.20.1420.30">
    <property type="entry name" value="NCX, central ion-binding region"/>
    <property type="match status" value="2"/>
</dbReference>
<feature type="transmembrane region" description="Helical" evidence="9">
    <location>
        <begin position="239"/>
        <end position="257"/>
    </location>
</feature>
<dbReference type="InterPro" id="IPR004837">
    <property type="entry name" value="NaCa_Exmemb"/>
</dbReference>
<keyword evidence="6" id="KW-0406">Ion transport</keyword>
<keyword evidence="7 9" id="KW-0472">Membrane</keyword>
<reference evidence="11" key="1">
    <citation type="journal article" date="2020" name="Stud. Mycol.">
        <title>101 Dothideomycetes genomes: a test case for predicting lifestyles and emergence of pathogens.</title>
        <authorList>
            <person name="Haridas S."/>
            <person name="Albert R."/>
            <person name="Binder M."/>
            <person name="Bloem J."/>
            <person name="Labutti K."/>
            <person name="Salamov A."/>
            <person name="Andreopoulos B."/>
            <person name="Baker S."/>
            <person name="Barry K."/>
            <person name="Bills G."/>
            <person name="Bluhm B."/>
            <person name="Cannon C."/>
            <person name="Castanera R."/>
            <person name="Culley D."/>
            <person name="Daum C."/>
            <person name="Ezra D."/>
            <person name="Gonzalez J."/>
            <person name="Henrissat B."/>
            <person name="Kuo A."/>
            <person name="Liang C."/>
            <person name="Lipzen A."/>
            <person name="Lutzoni F."/>
            <person name="Magnuson J."/>
            <person name="Mondo S."/>
            <person name="Nolan M."/>
            <person name="Ohm R."/>
            <person name="Pangilinan J."/>
            <person name="Park H.-J."/>
            <person name="Ramirez L."/>
            <person name="Alfaro M."/>
            <person name="Sun H."/>
            <person name="Tritt A."/>
            <person name="Yoshinaga Y."/>
            <person name="Zwiers L.-H."/>
            <person name="Turgeon B."/>
            <person name="Goodwin S."/>
            <person name="Spatafora J."/>
            <person name="Crous P."/>
            <person name="Grigoriev I."/>
        </authorList>
    </citation>
    <scope>NUCLEOTIDE SEQUENCE</scope>
    <source>
        <strain evidence="11">CBS 113389</strain>
    </source>
</reference>
<feature type="transmembrane region" description="Helical" evidence="9">
    <location>
        <begin position="508"/>
        <end position="526"/>
    </location>
</feature>
<dbReference type="GeneID" id="54479339"/>
<feature type="region of interest" description="Disordered" evidence="8">
    <location>
        <begin position="335"/>
        <end position="367"/>
    </location>
</feature>
<feature type="region of interest" description="Disordered" evidence="8">
    <location>
        <begin position="403"/>
        <end position="424"/>
    </location>
</feature>
<keyword evidence="12" id="KW-1185">Reference proteome</keyword>
<keyword evidence="3" id="KW-0813">Transport</keyword>
<evidence type="ECO:0000256" key="9">
    <source>
        <dbReference type="SAM" id="Phobius"/>
    </source>
</evidence>
<feature type="transmembrane region" description="Helical" evidence="9">
    <location>
        <begin position="133"/>
        <end position="155"/>
    </location>
</feature>
<dbReference type="Proteomes" id="UP000799767">
    <property type="component" value="Unassembled WGS sequence"/>
</dbReference>
<comment type="subcellular location">
    <subcellularLocation>
        <location evidence="1">Endomembrane system</location>
        <topology evidence="1">Multi-pass membrane protein</topology>
    </subcellularLocation>
</comment>
<evidence type="ECO:0000256" key="6">
    <source>
        <dbReference type="ARBA" id="ARBA00023065"/>
    </source>
</evidence>
<evidence type="ECO:0000256" key="3">
    <source>
        <dbReference type="ARBA" id="ARBA00022448"/>
    </source>
</evidence>
<feature type="transmembrane region" description="Helical" evidence="9">
    <location>
        <begin position="475"/>
        <end position="496"/>
    </location>
</feature>
<evidence type="ECO:0000256" key="4">
    <source>
        <dbReference type="ARBA" id="ARBA00022692"/>
    </source>
</evidence>
<dbReference type="GO" id="GO:0006874">
    <property type="term" value="P:intracellular calcium ion homeostasis"/>
    <property type="evidence" value="ECO:0007669"/>
    <property type="project" value="TreeGrafter"/>
</dbReference>
<comment type="similarity">
    <text evidence="2">Belongs to the Ca(2+):cation antiporter (CaCA) (TC 2.A.19) family.</text>
</comment>
<feature type="transmembrane region" description="Helical" evidence="9">
    <location>
        <begin position="199"/>
        <end position="219"/>
    </location>
</feature>
<evidence type="ECO:0000256" key="8">
    <source>
        <dbReference type="SAM" id="MobiDB-lite"/>
    </source>
</evidence>
<feature type="transmembrane region" description="Helical" evidence="9">
    <location>
        <begin position="101"/>
        <end position="121"/>
    </location>
</feature>
<feature type="transmembrane region" description="Helical" evidence="9">
    <location>
        <begin position="546"/>
        <end position="567"/>
    </location>
</feature>
<feature type="domain" description="Sodium/calcium exchanger membrane region" evidence="10">
    <location>
        <begin position="102"/>
        <end position="259"/>
    </location>
</feature>
<feature type="transmembrane region" description="Helical" evidence="9">
    <location>
        <begin position="71"/>
        <end position="95"/>
    </location>
</feature>
<dbReference type="PANTHER" id="PTHR31503">
    <property type="entry name" value="VACUOLAR CALCIUM ION TRANSPORTER"/>
    <property type="match status" value="1"/>
</dbReference>
<feature type="transmembrane region" description="Helical" evidence="9">
    <location>
        <begin position="161"/>
        <end position="187"/>
    </location>
</feature>
<dbReference type="OrthoDB" id="1699231at2759"/>
<organism evidence="11 12">
    <name type="scientific">Neohortaea acidophila</name>
    <dbReference type="NCBI Taxonomy" id="245834"/>
    <lineage>
        <taxon>Eukaryota</taxon>
        <taxon>Fungi</taxon>
        <taxon>Dikarya</taxon>
        <taxon>Ascomycota</taxon>
        <taxon>Pezizomycotina</taxon>
        <taxon>Dothideomycetes</taxon>
        <taxon>Dothideomycetidae</taxon>
        <taxon>Mycosphaerellales</taxon>
        <taxon>Teratosphaeriaceae</taxon>
        <taxon>Neohortaea</taxon>
    </lineage>
</organism>
<dbReference type="RefSeq" id="XP_033586041.1">
    <property type="nucleotide sequence ID" value="XM_033738337.1"/>
</dbReference>
<feature type="region of interest" description="Disordered" evidence="8">
    <location>
        <begin position="1"/>
        <end position="35"/>
    </location>
</feature>
<gene>
    <name evidence="11" type="ORF">BDY17DRAFT_39168</name>
</gene>